<keyword evidence="4" id="KW-1185">Reference proteome</keyword>
<feature type="transmembrane region" description="Helical" evidence="2">
    <location>
        <begin position="56"/>
        <end position="79"/>
    </location>
</feature>
<dbReference type="GeneID" id="8102187"/>
<keyword evidence="2" id="KW-0472">Membrane</keyword>
<dbReference type="InParanoid" id="B8M8T8"/>
<keyword evidence="2" id="KW-1133">Transmembrane helix</keyword>
<dbReference type="OMA" id="KETHYSE"/>
<gene>
    <name evidence="3" type="ORF">TSTA_038120</name>
</gene>
<dbReference type="PANTHER" id="PTHR33365:SF14">
    <property type="entry name" value="TAT PATHWAY SIGNAL SEQUENCE"/>
    <property type="match status" value="1"/>
</dbReference>
<dbReference type="GO" id="GO:0043386">
    <property type="term" value="P:mycotoxin biosynthetic process"/>
    <property type="evidence" value="ECO:0007669"/>
    <property type="project" value="InterPro"/>
</dbReference>
<keyword evidence="2" id="KW-0812">Transmembrane</keyword>
<sequence length="342" mass="39864">MQFPYLGWARRKKENSQYQYLSDEGEDHSLVHEPKRYTALKYIRHETKSWKSFNSYIFILSLSIANIFLFFSTVAMILIHRGSRCTEKEIRDGIPDSSNTAPIFDRLNIYRSKYHHNFTLYWWDDNPSIFQQPPSPEVDEAWERISSTKSIALSAEEVRAAGYDPATVWPAPANEFGEGVYYGVLDFYHQLHCLNMLRKTAWPSYYGDMREKMKHTPLKWEDHLQHCTYAVLRSILCHADMEVLVGQKFKGWPGVNLNFASTKKCRNFEDIFDWMETNAIQQKAPWSEYPDRSIIELDPEGILTPFGDHSGLEEFAASRGIELEVPADLAWQPHKQHPNEGN</sequence>
<evidence type="ECO:0008006" key="5">
    <source>
        <dbReference type="Google" id="ProtNLM"/>
    </source>
</evidence>
<evidence type="ECO:0000256" key="2">
    <source>
        <dbReference type="SAM" id="Phobius"/>
    </source>
</evidence>
<dbReference type="RefSeq" id="XP_002481035.1">
    <property type="nucleotide sequence ID" value="XM_002480990.1"/>
</dbReference>
<accession>B8M8T8</accession>
<dbReference type="EMBL" id="EQ962654">
    <property type="protein sequence ID" value="EED20601.1"/>
    <property type="molecule type" value="Genomic_DNA"/>
</dbReference>
<dbReference type="Proteomes" id="UP000001745">
    <property type="component" value="Unassembled WGS sequence"/>
</dbReference>
<evidence type="ECO:0000256" key="1">
    <source>
        <dbReference type="ARBA" id="ARBA00035112"/>
    </source>
</evidence>
<evidence type="ECO:0000313" key="4">
    <source>
        <dbReference type="Proteomes" id="UP000001745"/>
    </source>
</evidence>
<dbReference type="STRING" id="441959.B8M8T8"/>
<dbReference type="eggNOG" id="ENOG502R9II">
    <property type="taxonomic scope" value="Eukaryota"/>
</dbReference>
<dbReference type="PANTHER" id="PTHR33365">
    <property type="entry name" value="YALI0B05434P"/>
    <property type="match status" value="1"/>
</dbReference>
<dbReference type="InterPro" id="IPR021765">
    <property type="entry name" value="UstYa-like"/>
</dbReference>
<dbReference type="HOGENOM" id="CLU_811764_0_0_1"/>
<dbReference type="AlphaFoldDB" id="B8M8T8"/>
<evidence type="ECO:0000313" key="3">
    <source>
        <dbReference type="EMBL" id="EED20601.1"/>
    </source>
</evidence>
<dbReference type="Pfam" id="PF11807">
    <property type="entry name" value="UstYa"/>
    <property type="match status" value="1"/>
</dbReference>
<reference evidence="4" key="1">
    <citation type="journal article" date="2015" name="Genome Announc.">
        <title>Genome sequence of the AIDS-associated pathogen Penicillium marneffei (ATCC18224) and its near taxonomic relative Talaromyces stipitatus (ATCC10500).</title>
        <authorList>
            <person name="Nierman W.C."/>
            <person name="Fedorova-Abrams N.D."/>
            <person name="Andrianopoulos A."/>
        </authorList>
    </citation>
    <scope>NUCLEOTIDE SEQUENCE [LARGE SCALE GENOMIC DNA]</scope>
    <source>
        <strain evidence="4">ATCC 10500 / CBS 375.48 / QM 6759 / NRRL 1006</strain>
    </source>
</reference>
<organism evidence="3 4">
    <name type="scientific">Talaromyces stipitatus (strain ATCC 10500 / CBS 375.48 / QM 6759 / NRRL 1006)</name>
    <name type="common">Penicillium stipitatum</name>
    <dbReference type="NCBI Taxonomy" id="441959"/>
    <lineage>
        <taxon>Eukaryota</taxon>
        <taxon>Fungi</taxon>
        <taxon>Dikarya</taxon>
        <taxon>Ascomycota</taxon>
        <taxon>Pezizomycotina</taxon>
        <taxon>Eurotiomycetes</taxon>
        <taxon>Eurotiomycetidae</taxon>
        <taxon>Eurotiales</taxon>
        <taxon>Trichocomaceae</taxon>
        <taxon>Talaromyces</taxon>
        <taxon>Talaromyces sect. Talaromyces</taxon>
    </lineage>
</organism>
<proteinExistence type="inferred from homology"/>
<comment type="similarity">
    <text evidence="1">Belongs to the ustYa family.</text>
</comment>
<name>B8M8T8_TALSN</name>
<dbReference type="OrthoDB" id="4225528at2759"/>
<dbReference type="PhylomeDB" id="B8M8T8"/>
<protein>
    <recommendedName>
        <fullName evidence="5">Tat pathway signal sequence</fullName>
    </recommendedName>
</protein>
<dbReference type="VEuPathDB" id="FungiDB:TSTA_038120"/>